<protein>
    <submittedName>
        <fullName evidence="6">Uncharacterized protein</fullName>
    </submittedName>
</protein>
<reference evidence="6 7" key="1">
    <citation type="journal article" date="2018" name="IMA Fungus">
        <title>IMA Genome-F 9: Draft genome sequence of Annulohypoxylon stygium, Aspergillus mulundensis, Berkeleyomyces basicola (syn. Thielaviopsis basicola), Ceratocystis smalleyi, two Cercospora beticola strains, Coleophoma cylindrospora, Fusarium fracticaudum, Phialophora cf. hyalina, and Morchella septimelata.</title>
        <authorList>
            <person name="Wingfield B.D."/>
            <person name="Bills G.F."/>
            <person name="Dong Y."/>
            <person name="Huang W."/>
            <person name="Nel W.J."/>
            <person name="Swalarsk-Parry B.S."/>
            <person name="Vaghefi N."/>
            <person name="Wilken P.M."/>
            <person name="An Z."/>
            <person name="de Beer Z.W."/>
            <person name="De Vos L."/>
            <person name="Chen L."/>
            <person name="Duong T.A."/>
            <person name="Gao Y."/>
            <person name="Hammerbacher A."/>
            <person name="Kikkert J.R."/>
            <person name="Li Y."/>
            <person name="Li H."/>
            <person name="Li K."/>
            <person name="Li Q."/>
            <person name="Liu X."/>
            <person name="Ma X."/>
            <person name="Naidoo K."/>
            <person name="Pethybridge S.J."/>
            <person name="Sun J."/>
            <person name="Steenkamp E.T."/>
            <person name="van der Nest M.A."/>
            <person name="van Wyk S."/>
            <person name="Wingfield M.J."/>
            <person name="Xiong C."/>
            <person name="Yue Q."/>
            <person name="Zhang X."/>
        </authorList>
    </citation>
    <scope>NUCLEOTIDE SEQUENCE [LARGE SCALE GENOMIC DNA]</scope>
    <source>
        <strain evidence="6 7">BP6252</strain>
    </source>
</reference>
<keyword evidence="2 5" id="KW-0812">Transmembrane</keyword>
<accession>A0A3D8Q4F2</accession>
<organism evidence="6 7">
    <name type="scientific">Coleophoma cylindrospora</name>
    <dbReference type="NCBI Taxonomy" id="1849047"/>
    <lineage>
        <taxon>Eukaryota</taxon>
        <taxon>Fungi</taxon>
        <taxon>Dikarya</taxon>
        <taxon>Ascomycota</taxon>
        <taxon>Pezizomycotina</taxon>
        <taxon>Leotiomycetes</taxon>
        <taxon>Helotiales</taxon>
        <taxon>Dermateaceae</taxon>
        <taxon>Coleophoma</taxon>
    </lineage>
</organism>
<dbReference type="AlphaFoldDB" id="A0A3D8Q4F2"/>
<keyword evidence="4 5" id="KW-0472">Membrane</keyword>
<dbReference type="InterPro" id="IPR045863">
    <property type="entry name" value="CorA_TM1_TM2"/>
</dbReference>
<evidence type="ECO:0000313" key="7">
    <source>
        <dbReference type="Proteomes" id="UP000256645"/>
    </source>
</evidence>
<evidence type="ECO:0000256" key="1">
    <source>
        <dbReference type="ARBA" id="ARBA00004141"/>
    </source>
</evidence>
<name>A0A3D8Q4F2_9HELO</name>
<gene>
    <name evidence="6" type="ORF">BP6252_14024</name>
</gene>
<evidence type="ECO:0000256" key="4">
    <source>
        <dbReference type="ARBA" id="ARBA00023136"/>
    </source>
</evidence>
<evidence type="ECO:0000256" key="3">
    <source>
        <dbReference type="ARBA" id="ARBA00022989"/>
    </source>
</evidence>
<dbReference type="EMBL" id="PDLM01000033">
    <property type="protein sequence ID" value="RDW56703.1"/>
    <property type="molecule type" value="Genomic_DNA"/>
</dbReference>
<dbReference type="Proteomes" id="UP000256645">
    <property type="component" value="Unassembled WGS sequence"/>
</dbReference>
<feature type="transmembrane region" description="Helical" evidence="5">
    <location>
        <begin position="484"/>
        <end position="503"/>
    </location>
</feature>
<evidence type="ECO:0000313" key="6">
    <source>
        <dbReference type="EMBL" id="RDW56703.1"/>
    </source>
</evidence>
<dbReference type="Gene3D" id="1.20.58.340">
    <property type="entry name" value="Magnesium transport protein CorA, transmembrane region"/>
    <property type="match status" value="1"/>
</dbReference>
<evidence type="ECO:0000256" key="5">
    <source>
        <dbReference type="SAM" id="Phobius"/>
    </source>
</evidence>
<dbReference type="SUPFAM" id="SSF144083">
    <property type="entry name" value="Magnesium transport protein CorA, transmembrane region"/>
    <property type="match status" value="1"/>
</dbReference>
<evidence type="ECO:0000256" key="2">
    <source>
        <dbReference type="ARBA" id="ARBA00022692"/>
    </source>
</evidence>
<keyword evidence="3 5" id="KW-1133">Transmembrane helix</keyword>
<feature type="transmembrane region" description="Helical" evidence="5">
    <location>
        <begin position="458"/>
        <end position="478"/>
    </location>
</feature>
<dbReference type="STRING" id="1849047.A0A3D8Q4F2"/>
<dbReference type="Pfam" id="PF01544">
    <property type="entry name" value="CorA"/>
    <property type="match status" value="1"/>
</dbReference>
<comment type="caution">
    <text evidence="6">The sequence shown here is derived from an EMBL/GenBank/DDBJ whole genome shotgun (WGS) entry which is preliminary data.</text>
</comment>
<dbReference type="InterPro" id="IPR002523">
    <property type="entry name" value="MgTranspt_CorA/ZnTranspt_ZntB"/>
</dbReference>
<comment type="subcellular location">
    <subcellularLocation>
        <location evidence="1">Membrane</location>
        <topology evidence="1">Multi-pass membrane protein</topology>
    </subcellularLocation>
</comment>
<proteinExistence type="predicted"/>
<sequence>MSNFMRDLPIKRVPRKQAWYSDSYNPFKSTHKHNGTWMETITASTPFYESGPSAHDGDLEAANVSVSPPAEITPSKPAPDILPQVQGESDRNLKTTDTGLAVNVDGRPEDSFSGAGLDTYAGGSVTVSLISEPKDIQGHITPTLNCVRVSFHDTLPSNSFRLRDKLQDSDGIILLVVEGWNQSVERWFETDVPNFPPALARNANRGGASMMMLPYVSKSNAYGQVFKIFYLRLPELSSCMNHINVFKASNGEYSPGALHLGSYEARHLPLATWLSSSHWITSDASRGIIVICGPPGFDYSMIMHHYNGNGMKRWNRLRECPFWISLDMFYLFTSWDRTLTAAQETLAPIARQLYGMEKASSILKQTRIIHKNTATTLAINQTIRLHLACFKRLQRGLLKIPDTVDLKELKDRFEDVVESLEYYGVTGQSIIDHQENLLSLTFNTETVLQGNAVARINALAFIFLPLSFVASIFGMTTFSGPVHWYPLAAIPVLLCTIFIAYAINKIVQYNECHEKTLLQFIIESLWVCIRRKPIIKTLRSPEQLKQIRLSRKSSSAVVEPSDASNIPTIITTAATMKVDSV</sequence>
<keyword evidence="7" id="KW-1185">Reference proteome</keyword>
<dbReference type="GO" id="GO:0016020">
    <property type="term" value="C:membrane"/>
    <property type="evidence" value="ECO:0007669"/>
    <property type="project" value="UniProtKB-SubCell"/>
</dbReference>
<dbReference type="GO" id="GO:0046873">
    <property type="term" value="F:metal ion transmembrane transporter activity"/>
    <property type="evidence" value="ECO:0007669"/>
    <property type="project" value="InterPro"/>
</dbReference>
<dbReference type="OrthoDB" id="5428055at2759"/>